<dbReference type="Gene3D" id="3.40.630.30">
    <property type="match status" value="1"/>
</dbReference>
<dbReference type="Proteomes" id="UP000886845">
    <property type="component" value="Unassembled WGS sequence"/>
</dbReference>
<dbReference type="GO" id="GO:0016747">
    <property type="term" value="F:acyltransferase activity, transferring groups other than amino-acyl groups"/>
    <property type="evidence" value="ECO:0007669"/>
    <property type="project" value="InterPro"/>
</dbReference>
<name>A0A9D1NMR7_9BACT</name>
<evidence type="ECO:0000256" key="1">
    <source>
        <dbReference type="ARBA" id="ARBA00022679"/>
    </source>
</evidence>
<reference evidence="4" key="1">
    <citation type="submission" date="2020-10" db="EMBL/GenBank/DDBJ databases">
        <authorList>
            <person name="Gilroy R."/>
        </authorList>
    </citation>
    <scope>NUCLEOTIDE SEQUENCE</scope>
    <source>
        <strain evidence="4">35461</strain>
    </source>
</reference>
<comment type="caution">
    <text evidence="4">The sequence shown here is derived from an EMBL/GenBank/DDBJ whole genome shotgun (WGS) entry which is preliminary data.</text>
</comment>
<evidence type="ECO:0000313" key="5">
    <source>
        <dbReference type="Proteomes" id="UP000886845"/>
    </source>
</evidence>
<dbReference type="PANTHER" id="PTHR43800:SF1">
    <property type="entry name" value="PEPTIDYL-LYSINE N-ACETYLTRANSFERASE YJAB"/>
    <property type="match status" value="1"/>
</dbReference>
<dbReference type="PANTHER" id="PTHR43800">
    <property type="entry name" value="PEPTIDYL-LYSINE N-ACETYLTRANSFERASE YJAB"/>
    <property type="match status" value="1"/>
</dbReference>
<keyword evidence="2" id="KW-0012">Acyltransferase</keyword>
<sequence length="143" mass="15541">MNTTIAREDTPPADALVAVWERSVRATHGFVTEDEIALFRPQVREMLLAIRPFVLRVDGQPSGFLALNGAHVEALFVDPPLFRRGLGGRLLRAAVEAGAKTVDVNEENPGALAFYLACGFRQIGRDPLDPSGLPHPILHLALP</sequence>
<protein>
    <submittedName>
        <fullName evidence="4">GNAT family N-acetyltransferase</fullName>
    </submittedName>
</protein>
<feature type="domain" description="N-acetyltransferase" evidence="3">
    <location>
        <begin position="4"/>
        <end position="143"/>
    </location>
</feature>
<gene>
    <name evidence="4" type="ORF">IAC79_05230</name>
</gene>
<dbReference type="InterPro" id="IPR016181">
    <property type="entry name" value="Acyl_CoA_acyltransferase"/>
</dbReference>
<dbReference type="EMBL" id="DVOR01000167">
    <property type="protein sequence ID" value="HIV09497.1"/>
    <property type="molecule type" value="Genomic_DNA"/>
</dbReference>
<accession>A0A9D1NMR7</accession>
<evidence type="ECO:0000313" key="4">
    <source>
        <dbReference type="EMBL" id="HIV09497.1"/>
    </source>
</evidence>
<organism evidence="4 5">
    <name type="scientific">Candidatus Spyradenecus faecavium</name>
    <dbReference type="NCBI Taxonomy" id="2840947"/>
    <lineage>
        <taxon>Bacteria</taxon>
        <taxon>Pseudomonadati</taxon>
        <taxon>Lentisphaerota</taxon>
        <taxon>Lentisphaeria</taxon>
        <taxon>Lentisphaerales</taxon>
        <taxon>Lentisphaeraceae</taxon>
        <taxon>Lentisphaeraceae incertae sedis</taxon>
        <taxon>Candidatus Spyradenecus</taxon>
    </lineage>
</organism>
<proteinExistence type="predicted"/>
<reference evidence="4" key="2">
    <citation type="journal article" date="2021" name="PeerJ">
        <title>Extensive microbial diversity within the chicken gut microbiome revealed by metagenomics and culture.</title>
        <authorList>
            <person name="Gilroy R."/>
            <person name="Ravi A."/>
            <person name="Getino M."/>
            <person name="Pursley I."/>
            <person name="Horton D.L."/>
            <person name="Alikhan N.F."/>
            <person name="Baker D."/>
            <person name="Gharbi K."/>
            <person name="Hall N."/>
            <person name="Watson M."/>
            <person name="Adriaenssens E.M."/>
            <person name="Foster-Nyarko E."/>
            <person name="Jarju S."/>
            <person name="Secka A."/>
            <person name="Antonio M."/>
            <person name="Oren A."/>
            <person name="Chaudhuri R.R."/>
            <person name="La Ragione R."/>
            <person name="Hildebrand F."/>
            <person name="Pallen M.J."/>
        </authorList>
    </citation>
    <scope>NUCLEOTIDE SEQUENCE</scope>
    <source>
        <strain evidence="4">35461</strain>
    </source>
</reference>
<evidence type="ECO:0000259" key="3">
    <source>
        <dbReference type="PROSITE" id="PS51186"/>
    </source>
</evidence>
<dbReference type="Pfam" id="PF13508">
    <property type="entry name" value="Acetyltransf_7"/>
    <property type="match status" value="1"/>
</dbReference>
<dbReference type="InterPro" id="IPR000182">
    <property type="entry name" value="GNAT_dom"/>
</dbReference>
<dbReference type="AlphaFoldDB" id="A0A9D1NMR7"/>
<dbReference type="PROSITE" id="PS51186">
    <property type="entry name" value="GNAT"/>
    <property type="match status" value="1"/>
</dbReference>
<keyword evidence="1" id="KW-0808">Transferase</keyword>
<dbReference type="SUPFAM" id="SSF55729">
    <property type="entry name" value="Acyl-CoA N-acyltransferases (Nat)"/>
    <property type="match status" value="1"/>
</dbReference>
<evidence type="ECO:0000256" key="2">
    <source>
        <dbReference type="ARBA" id="ARBA00023315"/>
    </source>
</evidence>